<dbReference type="InterPro" id="IPR036291">
    <property type="entry name" value="NAD(P)-bd_dom_sf"/>
</dbReference>
<evidence type="ECO:0000256" key="2">
    <source>
        <dbReference type="ARBA" id="ARBA00023002"/>
    </source>
</evidence>
<proteinExistence type="inferred from homology"/>
<name>A0A126SY83_9BACT</name>
<dbReference type="PANTHER" id="PTHR42760:SF115">
    <property type="entry name" value="3-OXOACYL-[ACYL-CARRIER-PROTEIN] REDUCTASE FABG"/>
    <property type="match status" value="1"/>
</dbReference>
<dbReference type="FunFam" id="3.40.50.720:FF:000084">
    <property type="entry name" value="Short-chain dehydrogenase reductase"/>
    <property type="match status" value="1"/>
</dbReference>
<comment type="similarity">
    <text evidence="1">Belongs to the short-chain dehydrogenases/reductases (SDR) family.</text>
</comment>
<evidence type="ECO:0000313" key="3">
    <source>
        <dbReference type="EMBL" id="AMK59264.1"/>
    </source>
</evidence>
<dbReference type="PROSITE" id="PS00061">
    <property type="entry name" value="ADH_SHORT"/>
    <property type="match status" value="1"/>
</dbReference>
<evidence type="ECO:0000256" key="1">
    <source>
        <dbReference type="ARBA" id="ARBA00006484"/>
    </source>
</evidence>
<sequence length="261" mass="27530">MSQRFAGKVAIITGGGAGIGRAIVEEWTRDGGHAVICDMDLHAAEKAAADVAAAGGQALPLQLDVTDLDAIAGMVPATVKRFGGLDVLFNVAGNNMMKNVEEANDEEWRFIVDTNLTSVYRCSHVAIPEIKKRGGGAIVNVASTAGILAENRCAAYSAAKAAVINLSKNMAMDFARHNIRVNALCPGGTSTPRVRGYMARFPAAEKMMTEVCAMQRMAEPHEIAKPAVFLASDDASFITGTTLIVDGGMTAGKHFDLFDSI</sequence>
<dbReference type="PRINTS" id="PR00081">
    <property type="entry name" value="GDHRDH"/>
</dbReference>
<dbReference type="EMBL" id="KU144975">
    <property type="protein sequence ID" value="AMK59264.1"/>
    <property type="molecule type" value="Genomic_DNA"/>
</dbReference>
<dbReference type="SUPFAM" id="SSF51735">
    <property type="entry name" value="NAD(P)-binding Rossmann-fold domains"/>
    <property type="match status" value="1"/>
</dbReference>
<dbReference type="NCBIfam" id="NF005559">
    <property type="entry name" value="PRK07231.1"/>
    <property type="match status" value="1"/>
</dbReference>
<dbReference type="CDD" id="cd05233">
    <property type="entry name" value="SDR_c"/>
    <property type="match status" value="1"/>
</dbReference>
<dbReference type="InterPro" id="IPR020904">
    <property type="entry name" value="Sc_DH/Rdtase_CS"/>
</dbReference>
<dbReference type="Pfam" id="PF13561">
    <property type="entry name" value="adh_short_C2"/>
    <property type="match status" value="1"/>
</dbReference>
<accession>A0A126SY83</accession>
<protein>
    <submittedName>
        <fullName evidence="3">Short-chain dehydrogenase/reductase SDR</fullName>
    </submittedName>
</protein>
<reference evidence="3" key="1">
    <citation type="journal article" date="2016" name="Appl. Environ. Microbiol.">
        <title>Functional Metagenomics of a Biostimulated Petroleum-Contaminated Soil Reveals an Extraordinary Diversity of Extradiol Dioxygenases.</title>
        <authorList>
            <person name="Terron-Gonzalez L."/>
            <person name="Martin-Cabello G."/>
            <person name="Ferrer M."/>
            <person name="Santero E."/>
        </authorList>
    </citation>
    <scope>NUCLEOTIDE SEQUENCE</scope>
</reference>
<dbReference type="PANTHER" id="PTHR42760">
    <property type="entry name" value="SHORT-CHAIN DEHYDROGENASES/REDUCTASES FAMILY MEMBER"/>
    <property type="match status" value="1"/>
</dbReference>
<dbReference type="InterPro" id="IPR002347">
    <property type="entry name" value="SDR_fam"/>
</dbReference>
<keyword evidence="2" id="KW-0560">Oxidoreductase</keyword>
<organism evidence="3">
    <name type="scientific">uncultured bacterium UPO47</name>
    <dbReference type="NCBI Taxonomy" id="1776972"/>
    <lineage>
        <taxon>Bacteria</taxon>
        <taxon>environmental samples</taxon>
    </lineage>
</organism>
<dbReference type="AlphaFoldDB" id="A0A126SY83"/>
<dbReference type="PRINTS" id="PR00080">
    <property type="entry name" value="SDRFAMILY"/>
</dbReference>
<dbReference type="Gene3D" id="3.40.50.720">
    <property type="entry name" value="NAD(P)-binding Rossmann-like Domain"/>
    <property type="match status" value="1"/>
</dbReference>
<dbReference type="GO" id="GO:0016616">
    <property type="term" value="F:oxidoreductase activity, acting on the CH-OH group of donors, NAD or NADP as acceptor"/>
    <property type="evidence" value="ECO:0007669"/>
    <property type="project" value="TreeGrafter"/>
</dbReference>